<dbReference type="AlphaFoldDB" id="M2C5Y3"/>
<evidence type="ECO:0008006" key="2">
    <source>
        <dbReference type="Google" id="ProtNLM"/>
    </source>
</evidence>
<proteinExistence type="predicted"/>
<protein>
    <recommendedName>
        <fullName evidence="2">Outer membrane protein beta-barrel domain-containing protein</fullName>
    </recommendedName>
</protein>
<name>M2C5Y3_TREDN</name>
<reference evidence="1" key="1">
    <citation type="submission" date="2012-01" db="EMBL/GenBank/DDBJ databases">
        <title>The Genome Sequence of Treponema denticola H1-T.</title>
        <authorList>
            <consortium name="The Broad Institute Genome Sequencing Platform"/>
            <person name="Earl A."/>
            <person name="Ward D."/>
            <person name="Feldgarden M."/>
            <person name="Gevers D."/>
            <person name="Blanton J.M."/>
            <person name="Fenno C.J."/>
            <person name="Baranova O.V."/>
            <person name="Mathney J."/>
            <person name="Dewhirst F.E."/>
            <person name="Izard J."/>
            <person name="Young S.K."/>
            <person name="Zeng Q."/>
            <person name="Gargeya S."/>
            <person name="Fitzgerald M."/>
            <person name="Haas B."/>
            <person name="Abouelleil A."/>
            <person name="Alvarado L."/>
            <person name="Arachchi H.M."/>
            <person name="Berlin A."/>
            <person name="Chapman S.B."/>
            <person name="Gearin G."/>
            <person name="Goldberg J."/>
            <person name="Griggs A."/>
            <person name="Gujja S."/>
            <person name="Hansen M."/>
            <person name="Heiman D."/>
            <person name="Howarth C."/>
            <person name="Larimer J."/>
            <person name="Lui A."/>
            <person name="MacDonald P.J.P."/>
            <person name="McCowen C."/>
            <person name="Montmayeur A."/>
            <person name="Murphy C."/>
            <person name="Neiman D."/>
            <person name="Pearson M."/>
            <person name="Priest M."/>
            <person name="Roberts A."/>
            <person name="Saif S."/>
            <person name="Shea T."/>
            <person name="Sisk P."/>
            <person name="Stolte C."/>
            <person name="Sykes S."/>
            <person name="Wortman J."/>
            <person name="Nusbaum C."/>
            <person name="Birren B."/>
        </authorList>
    </citation>
    <scope>NUCLEOTIDE SEQUENCE [LARGE SCALE GENOMIC DNA]</scope>
    <source>
        <strain evidence="1">H1-T</strain>
    </source>
</reference>
<dbReference type="EMBL" id="AGDW01000011">
    <property type="protein sequence ID" value="EMB32707.1"/>
    <property type="molecule type" value="Genomic_DNA"/>
</dbReference>
<gene>
    <name evidence="1" type="ORF">HMPREF9725_00736</name>
</gene>
<organism evidence="1">
    <name type="scientific">Treponema denticola H1-T</name>
    <dbReference type="NCBI Taxonomy" id="999431"/>
    <lineage>
        <taxon>Bacteria</taxon>
        <taxon>Pseudomonadati</taxon>
        <taxon>Spirochaetota</taxon>
        <taxon>Spirochaetia</taxon>
        <taxon>Spirochaetales</taxon>
        <taxon>Treponemataceae</taxon>
        <taxon>Treponema</taxon>
    </lineage>
</organism>
<dbReference type="Proteomes" id="UP000011708">
    <property type="component" value="Chromosome"/>
</dbReference>
<dbReference type="RefSeq" id="WP_002687724.1">
    <property type="nucleotide sequence ID" value="NZ_CM001794.1"/>
</dbReference>
<evidence type="ECO:0000313" key="1">
    <source>
        <dbReference type="EMBL" id="EMB32707.1"/>
    </source>
</evidence>
<comment type="caution">
    <text evidence="1">The sequence shown here is derived from an EMBL/GenBank/DDBJ whole genome shotgun (WGS) entry which is preliminary data.</text>
</comment>
<sequence>MKKIIYILLCIIFSICIFAETESWGTLGFQYGNYWEKFDKPEGTSKAWIGSPGIVFNAYAFFNKKNIGLFISDSFLFPNKSSTTINGVTVKDGLKDFDFRFLFQFGIGPAFKYPISEKLNLHSSIGFHISMLSASIDKMVFNPITYTSVRMKVNMFSLTLGIMGDIGFKYDITDMIYFDIGSKLAFDFAGHLKMTSNFLPNISQWNSNYFGLHLNPYIGLGLILPF</sequence>
<dbReference type="HOGENOM" id="CLU_1224296_0_0_12"/>
<accession>M2C5Y3</accession>
<dbReference type="PATRIC" id="fig|999431.4.peg.761"/>